<comment type="function">
    <text evidence="6">Involved in the regulation of the intracellular balance of NAD and NADP, and is a key enzyme in the biosynthesis of NADP. Catalyzes specifically the phosphorylation on 2'-hydroxyl of the adenosine moiety of NAD to yield NADP.</text>
</comment>
<dbReference type="EC" id="2.7.1.23" evidence="6"/>
<feature type="binding site" evidence="6">
    <location>
        <begin position="140"/>
        <end position="141"/>
    </location>
    <ligand>
        <name>NAD(+)</name>
        <dbReference type="ChEBI" id="CHEBI:57540"/>
    </ligand>
</feature>
<keyword evidence="6" id="KW-0963">Cytoplasm</keyword>
<dbReference type="SUPFAM" id="SSF111331">
    <property type="entry name" value="NAD kinase/diacylglycerol kinase-like"/>
    <property type="match status" value="1"/>
</dbReference>
<evidence type="ECO:0000313" key="7">
    <source>
        <dbReference type="EMBL" id="EDP24398.1"/>
    </source>
</evidence>
<dbReference type="Gene3D" id="3.40.50.10330">
    <property type="entry name" value="Probable inorganic polyphosphate/atp-NAD kinase, domain 1"/>
    <property type="match status" value="1"/>
</dbReference>
<dbReference type="Gene3D" id="2.60.200.30">
    <property type="entry name" value="Probable inorganic polyphosphate/atp-NAD kinase, domain 2"/>
    <property type="match status" value="1"/>
</dbReference>
<keyword evidence="3 6" id="KW-0521">NADP</keyword>
<comment type="catalytic activity">
    <reaction evidence="5 6">
        <text>NAD(+) + ATP = ADP + NADP(+) + H(+)</text>
        <dbReference type="Rhea" id="RHEA:18629"/>
        <dbReference type="ChEBI" id="CHEBI:15378"/>
        <dbReference type="ChEBI" id="CHEBI:30616"/>
        <dbReference type="ChEBI" id="CHEBI:57540"/>
        <dbReference type="ChEBI" id="CHEBI:58349"/>
        <dbReference type="ChEBI" id="CHEBI:456216"/>
        <dbReference type="EC" id="2.7.1.23"/>
    </reaction>
</comment>
<sequence length="283" mass="32618">MFNVLKYFYRLIVKGEVMKRLINIFFNDNIKSLEAFIKTKELFEKRGFEVSETFKEEAELSICIGGDGAFLRGVHNSDFPKVPFVGINTGTLGFFQEISFDKIEKFIDDYIDGKYIVEKIRLLECTLKTNDIIFSNKCLNDFVIKSNSSEIIHLDVYIDDNHLETFAGDGLIISTPSGSTAYNMSAGGSIMYPTLRGFQLTPLAPIFSKVYRTISNSLVIPDISTLKIVPLENQHKKISFVADGIEKDYTDVSYFEFKKSRFKLYKLVFNENWYWINMKDKFL</sequence>
<evidence type="ECO:0000256" key="6">
    <source>
        <dbReference type="HAMAP-Rule" id="MF_00361"/>
    </source>
</evidence>
<dbReference type="InterPro" id="IPR002504">
    <property type="entry name" value="NADK"/>
</dbReference>
<evidence type="ECO:0000256" key="2">
    <source>
        <dbReference type="ARBA" id="ARBA00022777"/>
    </source>
</evidence>
<dbReference type="GO" id="GO:0051287">
    <property type="term" value="F:NAD binding"/>
    <property type="evidence" value="ECO:0007669"/>
    <property type="project" value="UniProtKB-ARBA"/>
</dbReference>
<dbReference type="PANTHER" id="PTHR20275:SF0">
    <property type="entry name" value="NAD KINASE"/>
    <property type="match status" value="1"/>
</dbReference>
<dbReference type="Pfam" id="PF20143">
    <property type="entry name" value="NAD_kinase_C"/>
    <property type="match status" value="1"/>
</dbReference>
<accession>A8SJ94</accession>
<feature type="active site" description="Proton acceptor" evidence="6">
    <location>
        <position position="67"/>
    </location>
</feature>
<keyword evidence="6" id="KW-0067">ATP-binding</keyword>
<evidence type="ECO:0000313" key="8">
    <source>
        <dbReference type="Proteomes" id="UP000003162"/>
    </source>
</evidence>
<dbReference type="EMBL" id="ABEE02000015">
    <property type="protein sequence ID" value="EDP24398.1"/>
    <property type="molecule type" value="Genomic_DNA"/>
</dbReference>
<evidence type="ECO:0000256" key="3">
    <source>
        <dbReference type="ARBA" id="ARBA00022857"/>
    </source>
</evidence>
<proteinExistence type="inferred from homology"/>
<feature type="binding site" evidence="6">
    <location>
        <position position="169"/>
    </location>
    <ligand>
        <name>NAD(+)</name>
        <dbReference type="ChEBI" id="CHEBI:57540"/>
    </ligand>
</feature>
<feature type="binding site" evidence="6">
    <location>
        <begin position="180"/>
        <end position="185"/>
    </location>
    <ligand>
        <name>NAD(+)</name>
        <dbReference type="ChEBI" id="CHEBI:57540"/>
    </ligand>
</feature>
<dbReference type="GO" id="GO:0006741">
    <property type="term" value="P:NADP+ biosynthetic process"/>
    <property type="evidence" value="ECO:0007669"/>
    <property type="project" value="UniProtKB-UniRule"/>
</dbReference>
<feature type="binding site" evidence="6">
    <location>
        <position position="204"/>
    </location>
    <ligand>
        <name>NAD(+)</name>
        <dbReference type="ChEBI" id="CHEBI:57540"/>
    </ligand>
</feature>
<reference evidence="7 8" key="2">
    <citation type="submission" date="2007-09" db="EMBL/GenBank/DDBJ databases">
        <authorList>
            <person name="Fulton L."/>
            <person name="Clifton S."/>
            <person name="Fulton B."/>
            <person name="Xu J."/>
            <person name="Minx P."/>
            <person name="Pepin K.H."/>
            <person name="Johnson M."/>
            <person name="Thiruvilangam P."/>
            <person name="Bhonagiri V."/>
            <person name="Nash W.E."/>
            <person name="Mardis E.R."/>
            <person name="Wilson R.K."/>
        </authorList>
    </citation>
    <scope>NUCLEOTIDE SEQUENCE [LARGE SCALE GENOMIC DNA]</scope>
    <source>
        <strain evidence="7 8">ATCC 33270</strain>
    </source>
</reference>
<comment type="similarity">
    <text evidence="6">Belongs to the NAD kinase family.</text>
</comment>
<dbReference type="Proteomes" id="UP000003162">
    <property type="component" value="Unassembled WGS sequence"/>
</dbReference>
<name>A8SJ94_9FIRM</name>
<feature type="binding site" evidence="6">
    <location>
        <position position="72"/>
    </location>
    <ligand>
        <name>NAD(+)</name>
        <dbReference type="ChEBI" id="CHEBI:57540"/>
    </ligand>
</feature>
<protein>
    <recommendedName>
        <fullName evidence="6">NAD kinase</fullName>
        <ecNumber evidence="6">2.7.1.23</ecNumber>
    </recommendedName>
    <alternativeName>
        <fullName evidence="6">ATP-dependent NAD kinase</fullName>
    </alternativeName>
</protein>
<comment type="cofactor">
    <cofactor evidence="6">
        <name>a divalent metal cation</name>
        <dbReference type="ChEBI" id="CHEBI:60240"/>
    </cofactor>
</comment>
<dbReference type="AlphaFoldDB" id="A8SJ94"/>
<comment type="caution">
    <text evidence="6">Lacks conserved residue(s) required for the propagation of feature annotation.</text>
</comment>
<dbReference type="HAMAP" id="MF_00361">
    <property type="entry name" value="NAD_kinase"/>
    <property type="match status" value="1"/>
</dbReference>
<dbReference type="GO" id="GO:0019674">
    <property type="term" value="P:NAD+ metabolic process"/>
    <property type="evidence" value="ECO:0007669"/>
    <property type="project" value="InterPro"/>
</dbReference>
<keyword evidence="1 6" id="KW-0808">Transferase</keyword>
<dbReference type="InterPro" id="IPR016064">
    <property type="entry name" value="NAD/diacylglycerol_kinase_sf"/>
</dbReference>
<keyword evidence="2 6" id="KW-0418">Kinase</keyword>
<evidence type="ECO:0000256" key="1">
    <source>
        <dbReference type="ARBA" id="ARBA00022679"/>
    </source>
</evidence>
<evidence type="ECO:0000256" key="4">
    <source>
        <dbReference type="ARBA" id="ARBA00023027"/>
    </source>
</evidence>
<dbReference type="PANTHER" id="PTHR20275">
    <property type="entry name" value="NAD KINASE"/>
    <property type="match status" value="1"/>
</dbReference>
<comment type="caution">
    <text evidence="7">The sequence shown here is derived from an EMBL/GenBank/DDBJ whole genome shotgun (WGS) entry which is preliminary data.</text>
</comment>
<dbReference type="GO" id="GO:0003951">
    <property type="term" value="F:NAD+ kinase activity"/>
    <property type="evidence" value="ECO:0007669"/>
    <property type="project" value="UniProtKB-UniRule"/>
</dbReference>
<dbReference type="Pfam" id="PF01513">
    <property type="entry name" value="NAD_kinase"/>
    <property type="match status" value="1"/>
</dbReference>
<dbReference type="InterPro" id="IPR017437">
    <property type="entry name" value="ATP-NAD_kinase_PpnK-typ_C"/>
</dbReference>
<keyword evidence="6" id="KW-0547">Nucleotide-binding</keyword>
<dbReference type="InterPro" id="IPR017438">
    <property type="entry name" value="ATP-NAD_kinase_N"/>
</dbReference>
<evidence type="ECO:0000256" key="5">
    <source>
        <dbReference type="ARBA" id="ARBA00047925"/>
    </source>
</evidence>
<dbReference type="eggNOG" id="COG0061">
    <property type="taxonomic scope" value="Bacteria"/>
</dbReference>
<gene>
    <name evidence="6" type="primary">nadK</name>
    <name evidence="7" type="ORF">PEPMIC_00247</name>
</gene>
<comment type="subcellular location">
    <subcellularLocation>
        <location evidence="6">Cytoplasm</location>
    </subcellularLocation>
</comment>
<dbReference type="GO" id="GO:0005524">
    <property type="term" value="F:ATP binding"/>
    <property type="evidence" value="ECO:0007669"/>
    <property type="project" value="UniProtKB-KW"/>
</dbReference>
<keyword evidence="4 6" id="KW-0520">NAD</keyword>
<organism evidence="7 8">
    <name type="scientific">Parvimonas micra ATCC 33270</name>
    <dbReference type="NCBI Taxonomy" id="411465"/>
    <lineage>
        <taxon>Bacteria</taxon>
        <taxon>Bacillati</taxon>
        <taxon>Bacillota</taxon>
        <taxon>Tissierellia</taxon>
        <taxon>Tissierellales</taxon>
        <taxon>Peptoniphilaceae</taxon>
        <taxon>Parvimonas</taxon>
    </lineage>
</organism>
<feature type="binding site" evidence="6">
    <location>
        <begin position="67"/>
        <end position="68"/>
    </location>
    <ligand>
        <name>NAD(+)</name>
        <dbReference type="ChEBI" id="CHEBI:57540"/>
    </ligand>
</feature>
<dbReference type="HOGENOM" id="CLU_008831_0_3_9"/>
<reference evidence="7 8" key="1">
    <citation type="submission" date="2007-09" db="EMBL/GenBank/DDBJ databases">
        <title>Draft genome sequence of Peptostreptococcus micros (ATCC 33270).</title>
        <authorList>
            <person name="Sudarsanam P."/>
            <person name="Ley R."/>
            <person name="Guruge J."/>
            <person name="Turnbaugh P.J."/>
            <person name="Mahowald M."/>
            <person name="Liep D."/>
            <person name="Gordon J."/>
        </authorList>
    </citation>
    <scope>NUCLEOTIDE SEQUENCE [LARGE SCALE GENOMIC DNA]</scope>
    <source>
        <strain evidence="7 8">ATCC 33270</strain>
    </source>
</reference>
<dbReference type="GO" id="GO:0005737">
    <property type="term" value="C:cytoplasm"/>
    <property type="evidence" value="ECO:0007669"/>
    <property type="project" value="UniProtKB-SubCell"/>
</dbReference>
<dbReference type="GO" id="GO:0046872">
    <property type="term" value="F:metal ion binding"/>
    <property type="evidence" value="ECO:0007669"/>
    <property type="project" value="UniProtKB-UniRule"/>
</dbReference>